<dbReference type="GO" id="GO:0005856">
    <property type="term" value="C:cytoskeleton"/>
    <property type="evidence" value="ECO:0007669"/>
    <property type="project" value="UniProtKB-ARBA"/>
</dbReference>
<dbReference type="InterPro" id="IPR021656">
    <property type="entry name" value="C2-C2_1"/>
</dbReference>
<keyword evidence="5" id="KW-0966">Cell projection</keyword>
<dbReference type="Gene3D" id="2.60.40.150">
    <property type="entry name" value="C2 domain"/>
    <property type="match status" value="1"/>
</dbReference>
<comment type="subcellular location">
    <subcellularLocation>
        <location evidence="1">Cell projection</location>
        <location evidence="1">Cilium</location>
    </subcellularLocation>
</comment>
<dbReference type="PANTHER" id="PTHR14240">
    <property type="entry name" value="RETINITIS PIGMENTOSA GTPASE REGULATOR-INTERACTING PROTEIN"/>
    <property type="match status" value="1"/>
</dbReference>
<dbReference type="PANTHER" id="PTHR14240:SF1">
    <property type="entry name" value="PROTEIN FANTOM-RELATED"/>
    <property type="match status" value="1"/>
</dbReference>
<dbReference type="InterPro" id="IPR035892">
    <property type="entry name" value="C2_domain_sf"/>
</dbReference>
<gene>
    <name evidence="9" type="ORF">BSTOLATCC_MIC14684</name>
</gene>
<feature type="coiled-coil region" evidence="6">
    <location>
        <begin position="347"/>
        <end position="381"/>
    </location>
</feature>
<evidence type="ECO:0000256" key="5">
    <source>
        <dbReference type="ARBA" id="ARBA00023273"/>
    </source>
</evidence>
<feature type="coiled-coil region" evidence="6">
    <location>
        <begin position="454"/>
        <end position="513"/>
    </location>
</feature>
<comment type="similarity">
    <text evidence="2">Belongs to the RPGRIP1 family.</text>
</comment>
<keyword evidence="10" id="KW-1185">Reference proteome</keyword>
<reference evidence="9" key="1">
    <citation type="submission" date="2021-09" db="EMBL/GenBank/DDBJ databases">
        <authorList>
            <consortium name="AG Swart"/>
            <person name="Singh M."/>
            <person name="Singh A."/>
            <person name="Seah K."/>
            <person name="Emmerich C."/>
        </authorList>
    </citation>
    <scope>NUCLEOTIDE SEQUENCE</scope>
    <source>
        <strain evidence="9">ATCC30299</strain>
    </source>
</reference>
<evidence type="ECO:0000256" key="2">
    <source>
        <dbReference type="ARBA" id="ARBA00006042"/>
    </source>
</evidence>
<dbReference type="GO" id="GO:0035869">
    <property type="term" value="C:ciliary transition zone"/>
    <property type="evidence" value="ECO:0007669"/>
    <property type="project" value="TreeGrafter"/>
</dbReference>
<sequence length="740" mass="85502">MTETAENIPEVIETLNIPEKNRISRPLERQSKDLKRPESAGLQKTQKIPAKPTKSFQSMTEKQKTEAYYDLYDTNIELKNKQNELEERVKQLTTQLTRIVADIKYERDLAANSAGGEIKAKIQALNEEKEKISKENLELKQKLKEKKFSQGKNPRQVGQKNRPPTIAKFNTQPVVISKDRRVDETLEERDRLIERLKEQLQQTEIELLRSKGDRGLAPDLTDSFKEKATQLLNLEQKFSSLEQEFLSQKTYLELTKKMLEESQASLRDERTKNSELSIRLNAAEMAAKGSKDLALKLKEVVSENKQLEMRVKELCQSPFIKESGDRVIIGTKITLLEKELEERLYTVNDYKERVLRAESELARTKQELDLANIERSRLKDENLVLNVKLSEKGKYVDDFDEKLKVLVQDKDSEAFMKAIGMMKLEGQQPVWSQLDMIERAQSVPGDVPGLMREIERLKIEKGDLAAELEKYQNLITLKAQIEEEKTAMIKAENENLKFQLRAAQKRIEELSKLSDYRANKLKQFSKLQGPKLPVSVNQSIENLDLGGGFIEGGTEVDTGENIFDLMIIDADYNLNLLPPKVIENIKNLPEFLTFMTVDFYNHESQLTSICEGLRPKFEVHISFKVSVDNLFLKYLQADFVIVEAHLTVGDRYVTIGKSKIPLKVLIEVSRAENLTRVIESACVLFSRFDEKVVIGGFRYKMRMRYPMNEIFDYYEDQQEVMVRPTTIDAIDTSQKRREYF</sequence>
<feature type="compositionally biased region" description="Basic and acidic residues" evidence="7">
    <location>
        <begin position="19"/>
        <end position="38"/>
    </location>
</feature>
<keyword evidence="4" id="KW-0969">Cilium</keyword>
<comment type="caution">
    <text evidence="9">The sequence shown here is derived from an EMBL/GenBank/DDBJ whole genome shotgun (WGS) entry which is preliminary data.</text>
</comment>
<feature type="coiled-coil region" evidence="6">
    <location>
        <begin position="182"/>
        <end position="244"/>
    </location>
</feature>
<feature type="region of interest" description="Disordered" evidence="7">
    <location>
        <begin position="18"/>
        <end position="61"/>
    </location>
</feature>
<dbReference type="InterPro" id="IPR031139">
    <property type="entry name" value="RPGRIP1_fam"/>
</dbReference>
<keyword evidence="3 6" id="KW-0175">Coiled coil</keyword>
<evidence type="ECO:0000259" key="8">
    <source>
        <dbReference type="Pfam" id="PF11618"/>
    </source>
</evidence>
<feature type="domain" description="RPGR-interacting protein 1 first C2" evidence="8">
    <location>
        <begin position="555"/>
        <end position="706"/>
    </location>
</feature>
<dbReference type="Pfam" id="PF11618">
    <property type="entry name" value="C2-C2_1"/>
    <property type="match status" value="1"/>
</dbReference>
<evidence type="ECO:0000256" key="1">
    <source>
        <dbReference type="ARBA" id="ARBA00004138"/>
    </source>
</evidence>
<feature type="compositionally biased region" description="Polar residues" evidence="7">
    <location>
        <begin position="150"/>
        <end position="159"/>
    </location>
</feature>
<evidence type="ECO:0000256" key="4">
    <source>
        <dbReference type="ARBA" id="ARBA00023069"/>
    </source>
</evidence>
<evidence type="ECO:0000256" key="7">
    <source>
        <dbReference type="SAM" id="MobiDB-lite"/>
    </source>
</evidence>
<evidence type="ECO:0000256" key="6">
    <source>
        <dbReference type="SAM" id="Coils"/>
    </source>
</evidence>
<name>A0AAU9IW65_9CILI</name>
<dbReference type="SUPFAM" id="SSF49562">
    <property type="entry name" value="C2 domain (Calcium/lipid-binding domain, CaLB)"/>
    <property type="match status" value="1"/>
</dbReference>
<evidence type="ECO:0000313" key="9">
    <source>
        <dbReference type="EMBL" id="CAG9315940.1"/>
    </source>
</evidence>
<feature type="coiled-coil region" evidence="6">
    <location>
        <begin position="290"/>
        <end position="317"/>
    </location>
</feature>
<evidence type="ECO:0000313" key="10">
    <source>
        <dbReference type="Proteomes" id="UP001162131"/>
    </source>
</evidence>
<feature type="region of interest" description="Disordered" evidence="7">
    <location>
        <begin position="144"/>
        <end position="165"/>
    </location>
</feature>
<proteinExistence type="inferred from homology"/>
<dbReference type="GO" id="GO:1905515">
    <property type="term" value="P:non-motile cilium assembly"/>
    <property type="evidence" value="ECO:0007669"/>
    <property type="project" value="TreeGrafter"/>
</dbReference>
<protein>
    <recommendedName>
        <fullName evidence="8">RPGR-interacting protein 1 first C2 domain-containing protein</fullName>
    </recommendedName>
</protein>
<organism evidence="9 10">
    <name type="scientific">Blepharisma stoltei</name>
    <dbReference type="NCBI Taxonomy" id="1481888"/>
    <lineage>
        <taxon>Eukaryota</taxon>
        <taxon>Sar</taxon>
        <taxon>Alveolata</taxon>
        <taxon>Ciliophora</taxon>
        <taxon>Postciliodesmatophora</taxon>
        <taxon>Heterotrichea</taxon>
        <taxon>Heterotrichida</taxon>
        <taxon>Blepharismidae</taxon>
        <taxon>Blepharisma</taxon>
    </lineage>
</organism>
<evidence type="ECO:0000256" key="3">
    <source>
        <dbReference type="ARBA" id="ARBA00023054"/>
    </source>
</evidence>
<dbReference type="Proteomes" id="UP001162131">
    <property type="component" value="Unassembled WGS sequence"/>
</dbReference>
<dbReference type="AlphaFoldDB" id="A0AAU9IW65"/>
<accession>A0AAU9IW65</accession>
<dbReference type="EMBL" id="CAJZBQ010000014">
    <property type="protein sequence ID" value="CAG9315940.1"/>
    <property type="molecule type" value="Genomic_DNA"/>
</dbReference>